<name>A0A9E7RSH2_METWO</name>
<sequence length="251" mass="29076">MRDPTLVENYVKYCEIASQTFKNGELNLMQLSWVYPTTLLPVFHLKQEFSFKCRASPEISKYLKIMEKGKVIKGSTYLPFVQLTNDKSEEILDYLHDMLDEDYGGKNALSYLLCELTDNIYQHSKFNSSYILAQKYPKKGFMEICFLDDGISIPGNFEKHDYPFEDDSDAITKAMNGVSTKDIHERGYGLNSILHIFKDNGGEMLVVSRRGVFYNSQETSENYLLRKPNEFQGTLVSLRVYKTTINIYDYI</sequence>
<gene>
    <name evidence="1" type="ORF">N5910_08260</name>
</gene>
<dbReference type="Proteomes" id="UP001065373">
    <property type="component" value="Chromosome"/>
</dbReference>
<keyword evidence="1" id="KW-0547">Nucleotide-binding</keyword>
<dbReference type="GO" id="GO:0005524">
    <property type="term" value="F:ATP binding"/>
    <property type="evidence" value="ECO:0007669"/>
    <property type="project" value="UniProtKB-KW"/>
</dbReference>
<dbReference type="SUPFAM" id="SSF55874">
    <property type="entry name" value="ATPase domain of HSP90 chaperone/DNA topoisomerase II/histidine kinase"/>
    <property type="match status" value="1"/>
</dbReference>
<keyword evidence="1" id="KW-0067">ATP-binding</keyword>
<proteinExistence type="predicted"/>
<organism evidence="1">
    <name type="scientific">Methanothermobacter wolfeii</name>
    <name type="common">Methanobacterium wolfei</name>
    <dbReference type="NCBI Taxonomy" id="145261"/>
    <lineage>
        <taxon>Archaea</taxon>
        <taxon>Methanobacteriati</taxon>
        <taxon>Methanobacteriota</taxon>
        <taxon>Methanomada group</taxon>
        <taxon>Methanobacteria</taxon>
        <taxon>Methanobacteriales</taxon>
        <taxon>Methanobacteriaceae</taxon>
        <taxon>Methanothermobacter</taxon>
    </lineage>
</organism>
<dbReference type="AlphaFoldDB" id="A0A9E7RSH2"/>
<dbReference type="InterPro" id="IPR036890">
    <property type="entry name" value="HATPase_C_sf"/>
</dbReference>
<protein>
    <submittedName>
        <fullName evidence="1">ATP-binding protein</fullName>
    </submittedName>
</protein>
<accession>A0A9E7RSH2</accession>
<dbReference type="EMBL" id="CP104550">
    <property type="protein sequence ID" value="UXH31525.1"/>
    <property type="molecule type" value="Genomic_DNA"/>
</dbReference>
<evidence type="ECO:0000313" key="1">
    <source>
        <dbReference type="EMBL" id="UXH31525.1"/>
    </source>
</evidence>
<dbReference type="GeneID" id="75107238"/>
<reference evidence="1" key="1">
    <citation type="submission" date="2022-09" db="EMBL/GenBank/DDBJ databases">
        <title>Characterization of three MwoI isoschizomers from sequenced genome and metagenomes.</title>
        <authorList>
            <person name="Fomenkov A."/>
            <person name="Xu S.Y."/>
            <person name="Roberts R.J."/>
        </authorList>
    </citation>
    <scope>NUCLEOTIDE SEQUENCE</scope>
    <source>
        <strain evidence="1">DSM 2970</strain>
    </source>
</reference>
<dbReference type="RefSeq" id="WP_261599554.1">
    <property type="nucleotide sequence ID" value="NZ_CP104550.1"/>
</dbReference>